<name>A0ABR1YNM9_9PEZI</name>
<accession>A0ABR1YNM9</accession>
<evidence type="ECO:0000313" key="2">
    <source>
        <dbReference type="Proteomes" id="UP001492380"/>
    </source>
</evidence>
<reference evidence="1 2" key="1">
    <citation type="submission" date="2024-04" db="EMBL/GenBank/DDBJ databases">
        <title>Phyllosticta paracitricarpa is synonymous to the EU quarantine fungus P. citricarpa based on phylogenomic analyses.</title>
        <authorList>
            <consortium name="Lawrence Berkeley National Laboratory"/>
            <person name="Van Ingen-Buijs V.A."/>
            <person name="Van Westerhoven A.C."/>
            <person name="Haridas S."/>
            <person name="Skiadas P."/>
            <person name="Martin F."/>
            <person name="Groenewald J.Z."/>
            <person name="Crous P.W."/>
            <person name="Seidl M.F."/>
        </authorList>
    </citation>
    <scope>NUCLEOTIDE SEQUENCE [LARGE SCALE GENOMIC DNA]</scope>
    <source>
        <strain evidence="1 2">CBS 123374</strain>
    </source>
</reference>
<organism evidence="1 2">
    <name type="scientific">Phyllosticta capitalensis</name>
    <dbReference type="NCBI Taxonomy" id="121624"/>
    <lineage>
        <taxon>Eukaryota</taxon>
        <taxon>Fungi</taxon>
        <taxon>Dikarya</taxon>
        <taxon>Ascomycota</taxon>
        <taxon>Pezizomycotina</taxon>
        <taxon>Dothideomycetes</taxon>
        <taxon>Dothideomycetes incertae sedis</taxon>
        <taxon>Botryosphaeriales</taxon>
        <taxon>Phyllostictaceae</taxon>
        <taxon>Phyllosticta</taxon>
    </lineage>
</organism>
<comment type="caution">
    <text evidence="1">The sequence shown here is derived from an EMBL/GenBank/DDBJ whole genome shotgun (WGS) entry which is preliminary data.</text>
</comment>
<proteinExistence type="predicted"/>
<dbReference type="Proteomes" id="UP001492380">
    <property type="component" value="Unassembled WGS sequence"/>
</dbReference>
<keyword evidence="2" id="KW-1185">Reference proteome</keyword>
<dbReference type="EMBL" id="JBBWRZ010000005">
    <property type="protein sequence ID" value="KAK8235068.1"/>
    <property type="molecule type" value="Genomic_DNA"/>
</dbReference>
<protein>
    <submittedName>
        <fullName evidence="1">Uncharacterized protein</fullName>
    </submittedName>
</protein>
<sequence length="215" mass="24662">MQPRNRQKEKRHWIRWQMLLKERGTLCAITEMLYSWEKQKSMQRKQNQSPRCSLRHLPFGPVSSKYLTRRSTSGCWETPCFAARALKESTGIHEVPDFSSVSHSGSFNRSSLSLRAFSLSLFKGSSERRPLGMARPSRLRILKDLCMIPPFSIATSSASSMTLTLSWYSQRKTVLFDLCMYFWVLGWTGLICAGDSESRRGSREIRLLLSLVSAP</sequence>
<gene>
    <name evidence="1" type="ORF">HDK90DRAFT_483768</name>
</gene>
<evidence type="ECO:0000313" key="1">
    <source>
        <dbReference type="EMBL" id="KAK8235068.1"/>
    </source>
</evidence>